<accession>A0ABN8E7N4</accession>
<evidence type="ECO:0000313" key="2">
    <source>
        <dbReference type="Proteomes" id="UP000838748"/>
    </source>
</evidence>
<reference evidence="1" key="1">
    <citation type="submission" date="2021-11" db="EMBL/GenBank/DDBJ databases">
        <authorList>
            <person name="Rodrigo-Torres L."/>
            <person name="Arahal R. D."/>
            <person name="Lucena T."/>
        </authorList>
    </citation>
    <scope>NUCLEOTIDE SEQUENCE</scope>
    <source>
        <strain evidence="1">CECT 7928</strain>
    </source>
</reference>
<dbReference type="RefSeq" id="WP_237363281.1">
    <property type="nucleotide sequence ID" value="NZ_CAKLDM010000002.1"/>
</dbReference>
<sequence length="307" mass="35840">MNIKDKDITFVVQGPIQASKEREQISGITEQCLASIRHYFPESKIILSTWKNQDYSGLDYDQLLELDDPGSNDIFQDDQKVTLNNNRQIYSTHQGLKAVRTKYAVKLRTDNKLTSRKFVELYETYSKLIRNEKFSFFNSRVVTSSTFFLTSHSGQKVHFHKSDIFDFGETSDLLKIWREDFIPKLHFSKVQGYKSRYPATEQFLSLNWLSKLVGKSLHINNKSGDDAGLGENFWDMFVANNLIVDAPEKIGLDVTDRFYDRGNLSLELDLTDWKQLNCIEKRTWDRKKIIRTIKAIERKVIMLVRGR</sequence>
<protein>
    <recommendedName>
        <fullName evidence="3">WavE lipopolysaccharide synthesis</fullName>
    </recommendedName>
</protein>
<keyword evidence="2" id="KW-1185">Reference proteome</keyword>
<dbReference type="InterPro" id="IPR011122">
    <property type="entry name" value="WavE"/>
</dbReference>
<name>A0ABN8E7N4_9VIBR</name>
<dbReference type="Proteomes" id="UP000838748">
    <property type="component" value="Unassembled WGS sequence"/>
</dbReference>
<proteinExistence type="predicted"/>
<gene>
    <name evidence="1" type="ORF">VMF7928_03836</name>
</gene>
<organism evidence="1 2">
    <name type="scientific">Vibrio marisflavi CECT 7928</name>
    <dbReference type="NCBI Taxonomy" id="634439"/>
    <lineage>
        <taxon>Bacteria</taxon>
        <taxon>Pseudomonadati</taxon>
        <taxon>Pseudomonadota</taxon>
        <taxon>Gammaproteobacteria</taxon>
        <taxon>Vibrionales</taxon>
        <taxon>Vibrionaceae</taxon>
        <taxon>Vibrio</taxon>
    </lineage>
</organism>
<comment type="caution">
    <text evidence="1">The sequence shown here is derived from an EMBL/GenBank/DDBJ whole genome shotgun (WGS) entry which is preliminary data.</text>
</comment>
<dbReference type="EMBL" id="CAKLDM010000002">
    <property type="protein sequence ID" value="CAH0541790.1"/>
    <property type="molecule type" value="Genomic_DNA"/>
</dbReference>
<evidence type="ECO:0008006" key="3">
    <source>
        <dbReference type="Google" id="ProtNLM"/>
    </source>
</evidence>
<evidence type="ECO:0000313" key="1">
    <source>
        <dbReference type="EMBL" id="CAH0541790.1"/>
    </source>
</evidence>
<dbReference type="Pfam" id="PF07507">
    <property type="entry name" value="WavE"/>
    <property type="match status" value="1"/>
</dbReference>